<dbReference type="EnsemblPlants" id="MELO3C033898.2.1">
    <property type="protein sequence ID" value="MELO3C033898.2.1"/>
    <property type="gene ID" value="MELO3C033898.2"/>
</dbReference>
<organism evidence="1">
    <name type="scientific">Cucumis melo</name>
    <name type="common">Muskmelon</name>
    <dbReference type="NCBI Taxonomy" id="3656"/>
    <lineage>
        <taxon>Eukaryota</taxon>
        <taxon>Viridiplantae</taxon>
        <taxon>Streptophyta</taxon>
        <taxon>Embryophyta</taxon>
        <taxon>Tracheophyta</taxon>
        <taxon>Spermatophyta</taxon>
        <taxon>Magnoliopsida</taxon>
        <taxon>eudicotyledons</taxon>
        <taxon>Gunneridae</taxon>
        <taxon>Pentapetalae</taxon>
        <taxon>rosids</taxon>
        <taxon>fabids</taxon>
        <taxon>Cucurbitales</taxon>
        <taxon>Cucurbitaceae</taxon>
        <taxon>Benincaseae</taxon>
        <taxon>Cucumis</taxon>
    </lineage>
</organism>
<name>A0A9I9EHN3_CUCME</name>
<evidence type="ECO:0000313" key="1">
    <source>
        <dbReference type="EnsemblPlants" id="MELO3C033898.2.1"/>
    </source>
</evidence>
<sequence>MTEEIDGAEEIDKEFINIGKEMEAAFENLNNDSMLSDVSTLGYTNKVCLKASDMLNIKLL</sequence>
<proteinExistence type="predicted"/>
<protein>
    <submittedName>
        <fullName evidence="1">Uncharacterized protein</fullName>
    </submittedName>
</protein>
<reference evidence="1" key="1">
    <citation type="submission" date="2023-03" db="UniProtKB">
        <authorList>
            <consortium name="EnsemblPlants"/>
        </authorList>
    </citation>
    <scope>IDENTIFICATION</scope>
</reference>
<dbReference type="Gramene" id="MELO3C033898.2.1">
    <property type="protein sequence ID" value="MELO3C033898.2.1"/>
    <property type="gene ID" value="MELO3C033898.2"/>
</dbReference>
<dbReference type="AlphaFoldDB" id="A0A9I9EHN3"/>
<accession>A0A9I9EHN3</accession>